<gene>
    <name evidence="4" type="primary">flrf</name>
</gene>
<feature type="non-terminal residue" evidence="3">
    <location>
        <position position="184"/>
    </location>
</feature>
<proteinExistence type="evidence at transcript level"/>
<accession>A0A0H3YEI9</accession>
<feature type="chain" id="PRO_5035991568" evidence="2">
    <location>
        <begin position="25"/>
        <end position="184"/>
    </location>
</feature>
<dbReference type="EMBL" id="KP895545">
    <property type="protein sequence ID" value="AKN21244.1"/>
    <property type="molecule type" value="mRNA"/>
</dbReference>
<feature type="compositionally biased region" description="Acidic residues" evidence="1">
    <location>
        <begin position="95"/>
        <end position="104"/>
    </location>
</feature>
<keyword evidence="2" id="KW-0732">Signal</keyword>
<protein>
    <submittedName>
        <fullName evidence="3 4">FLRF</fullName>
    </submittedName>
</protein>
<evidence type="ECO:0000256" key="1">
    <source>
        <dbReference type="SAM" id="MobiDB-lite"/>
    </source>
</evidence>
<feature type="signal peptide" evidence="2">
    <location>
        <begin position="1"/>
        <end position="24"/>
    </location>
</feature>
<sequence>MSPPALVLLLLLVMVGAVTPRAAAQSDAAAAEEEADALVQTTPRTNFLRLGRAGNAPSSFLRLGRARGGASGFLRLGRGSERNFLRFGRARQEGEEVPVSEEGEQLAREGRAGMADPLTRHDRNFIRFGRSGPAPRPSGAEQPLWAALLDPRLTVLPAPMGADEPDVDGSGRARISTRSFLRLG</sequence>
<reference evidence="4" key="2">
    <citation type="journal article" date="2019" name="Genomics">
        <title>Functional identification of an FMRFamide-related peptide gene on diapause induction of the migratory locust, Locusta migratoria L.</title>
        <authorList>
            <person name="Hao K."/>
            <person name="Ullah H."/>
            <person name="Jarwar A.R."/>
            <person name="Nong X."/>
            <person name="Tu X."/>
            <person name="Zhang Z."/>
        </authorList>
    </citation>
    <scope>NUCLEOTIDE SEQUENCE</scope>
</reference>
<evidence type="ECO:0000313" key="3">
    <source>
        <dbReference type="EMBL" id="AKN21244.1"/>
    </source>
</evidence>
<dbReference type="AlphaFoldDB" id="A0A0H3YEI9"/>
<dbReference type="EMBL" id="MN178152">
    <property type="protein sequence ID" value="QGA31137.1"/>
    <property type="molecule type" value="mRNA"/>
</dbReference>
<reference evidence="3" key="1">
    <citation type="journal article" date="2015" name="Insect Biochem. Mol. Biol.">
        <title>Molecular characterization and expression profiles of neuropeptide precursors in the migratory locust.</title>
        <authorList>
            <person name="Hou L."/>
            <person name="Jiang F."/>
            <person name="Yang P."/>
            <person name="Wang X."/>
            <person name="Kang L."/>
        </authorList>
    </citation>
    <scope>NUCLEOTIDE SEQUENCE</scope>
</reference>
<organism evidence="3">
    <name type="scientific">Locusta migratoria</name>
    <name type="common">Migratory locust</name>
    <dbReference type="NCBI Taxonomy" id="7004"/>
    <lineage>
        <taxon>Eukaryota</taxon>
        <taxon>Metazoa</taxon>
        <taxon>Ecdysozoa</taxon>
        <taxon>Arthropoda</taxon>
        <taxon>Hexapoda</taxon>
        <taxon>Insecta</taxon>
        <taxon>Pterygota</taxon>
        <taxon>Neoptera</taxon>
        <taxon>Polyneoptera</taxon>
        <taxon>Orthoptera</taxon>
        <taxon>Caelifera</taxon>
        <taxon>Acrididea</taxon>
        <taxon>Acridomorpha</taxon>
        <taxon>Acridoidea</taxon>
        <taxon>Acrididae</taxon>
        <taxon>Oedipodinae</taxon>
        <taxon>Locusta</taxon>
    </lineage>
</organism>
<evidence type="ECO:0000256" key="2">
    <source>
        <dbReference type="SAM" id="SignalP"/>
    </source>
</evidence>
<feature type="region of interest" description="Disordered" evidence="1">
    <location>
        <begin position="95"/>
        <end position="121"/>
    </location>
</feature>
<name>A0A0H3YEI9_LOCMI</name>
<evidence type="ECO:0000313" key="4">
    <source>
        <dbReference type="EMBL" id="QGA31137.1"/>
    </source>
</evidence>